<gene>
    <name evidence="4" type="ORF">GS597_18055</name>
</gene>
<dbReference type="FunFam" id="3.30.70.270:FF:000001">
    <property type="entry name" value="Diguanylate cyclase domain protein"/>
    <property type="match status" value="1"/>
</dbReference>
<evidence type="ECO:0000259" key="2">
    <source>
        <dbReference type="PROSITE" id="PS50110"/>
    </source>
</evidence>
<dbReference type="SUPFAM" id="SSF52172">
    <property type="entry name" value="CheY-like"/>
    <property type="match status" value="1"/>
</dbReference>
<keyword evidence="1" id="KW-0597">Phosphoprotein</keyword>
<comment type="caution">
    <text evidence="4">The sequence shown here is derived from an EMBL/GenBank/DDBJ whole genome shotgun (WGS) entry which is preliminary data.</text>
</comment>
<dbReference type="GO" id="GO:0043709">
    <property type="term" value="P:cell adhesion involved in single-species biofilm formation"/>
    <property type="evidence" value="ECO:0007669"/>
    <property type="project" value="TreeGrafter"/>
</dbReference>
<dbReference type="InterPro" id="IPR050469">
    <property type="entry name" value="Diguanylate_Cyclase"/>
</dbReference>
<feature type="domain" description="Response regulatory" evidence="2">
    <location>
        <begin position="14"/>
        <end position="130"/>
    </location>
</feature>
<dbReference type="GO" id="GO:0000160">
    <property type="term" value="P:phosphorelay signal transduction system"/>
    <property type="evidence" value="ECO:0007669"/>
    <property type="project" value="InterPro"/>
</dbReference>
<dbReference type="PANTHER" id="PTHR45138">
    <property type="entry name" value="REGULATORY COMPONENTS OF SENSORY TRANSDUCTION SYSTEM"/>
    <property type="match status" value="1"/>
</dbReference>
<dbReference type="InterPro" id="IPR011006">
    <property type="entry name" value="CheY-like_superfamily"/>
</dbReference>
<dbReference type="RefSeq" id="WP_161826849.1">
    <property type="nucleotide sequence ID" value="NZ_WVIC01000050.1"/>
</dbReference>
<dbReference type="SUPFAM" id="SSF55073">
    <property type="entry name" value="Nucleotide cyclase"/>
    <property type="match status" value="1"/>
</dbReference>
<dbReference type="InterPro" id="IPR001789">
    <property type="entry name" value="Sig_transdc_resp-reg_receiver"/>
</dbReference>
<dbReference type="GO" id="GO:0052621">
    <property type="term" value="F:diguanylate cyclase activity"/>
    <property type="evidence" value="ECO:0007669"/>
    <property type="project" value="TreeGrafter"/>
</dbReference>
<feature type="modified residue" description="4-aspartylphosphate" evidence="1">
    <location>
        <position position="63"/>
    </location>
</feature>
<dbReference type="SMART" id="SM00448">
    <property type="entry name" value="REC"/>
    <property type="match status" value="1"/>
</dbReference>
<dbReference type="PROSITE" id="PS50110">
    <property type="entry name" value="RESPONSE_REGULATORY"/>
    <property type="match status" value="1"/>
</dbReference>
<sequence>MSLPSAQLLASLPLVLVIDDDLLMRSLLRRALEQEPYRVEEAENGEEGLEKFKVLSPDVVLLDAVMPDMSGFELCDQLQRMPRGTETPILMITGLTDEASVDRAYESGAIDYVTKPINWAVLRQRLRHLLLQVQERQRLEGLNSELRRLAAVDELTQVANRRAFDESLTQHWRSGLRGGEPLSLILCDIDYFKPYNDTYGHPAGDDCLKKVAQTLAQTVGRPTDLVARYGGEEFGILLPSTPFPGAVQVANKICEAVRSQHLPHQASMISEGVTLSCGVASLLPTPNETAEKLIVLADQALYQAKQQGRDRVVGLPPTPKV</sequence>
<proteinExistence type="predicted"/>
<name>A0A8K2A8S6_9CYAN</name>
<dbReference type="Gene3D" id="3.40.50.2300">
    <property type="match status" value="1"/>
</dbReference>
<organism evidence="4 5">
    <name type="scientific">Petrachloros mirabilis ULC683</name>
    <dbReference type="NCBI Taxonomy" id="2781853"/>
    <lineage>
        <taxon>Bacteria</taxon>
        <taxon>Bacillati</taxon>
        <taxon>Cyanobacteriota</taxon>
        <taxon>Cyanophyceae</taxon>
        <taxon>Synechococcales</taxon>
        <taxon>Petrachlorosaceae</taxon>
        <taxon>Petrachloros</taxon>
        <taxon>Petrachloros mirabilis</taxon>
    </lineage>
</organism>
<evidence type="ECO:0000313" key="5">
    <source>
        <dbReference type="Proteomes" id="UP000607397"/>
    </source>
</evidence>
<dbReference type="InterPro" id="IPR000160">
    <property type="entry name" value="GGDEF_dom"/>
</dbReference>
<accession>A0A8K2A8S6</accession>
<dbReference type="GO" id="GO:0005886">
    <property type="term" value="C:plasma membrane"/>
    <property type="evidence" value="ECO:0007669"/>
    <property type="project" value="TreeGrafter"/>
</dbReference>
<dbReference type="EMBL" id="WVIC01000050">
    <property type="protein sequence ID" value="NCJ08376.1"/>
    <property type="molecule type" value="Genomic_DNA"/>
</dbReference>
<evidence type="ECO:0000313" key="4">
    <source>
        <dbReference type="EMBL" id="NCJ08376.1"/>
    </source>
</evidence>
<dbReference type="Pfam" id="PF00990">
    <property type="entry name" value="GGDEF"/>
    <property type="match status" value="1"/>
</dbReference>
<dbReference type="CDD" id="cd01949">
    <property type="entry name" value="GGDEF"/>
    <property type="match status" value="1"/>
</dbReference>
<dbReference type="GO" id="GO:1902201">
    <property type="term" value="P:negative regulation of bacterial-type flagellum-dependent cell motility"/>
    <property type="evidence" value="ECO:0007669"/>
    <property type="project" value="TreeGrafter"/>
</dbReference>
<dbReference type="Proteomes" id="UP000607397">
    <property type="component" value="Unassembled WGS sequence"/>
</dbReference>
<protein>
    <submittedName>
        <fullName evidence="4">Diguanylate cyclase</fullName>
    </submittedName>
</protein>
<dbReference type="SMART" id="SM00267">
    <property type="entry name" value="GGDEF"/>
    <property type="match status" value="1"/>
</dbReference>
<dbReference type="NCBIfam" id="TIGR00254">
    <property type="entry name" value="GGDEF"/>
    <property type="match status" value="1"/>
</dbReference>
<dbReference type="AlphaFoldDB" id="A0A8K2A8S6"/>
<evidence type="ECO:0000256" key="1">
    <source>
        <dbReference type="PROSITE-ProRule" id="PRU00169"/>
    </source>
</evidence>
<dbReference type="PROSITE" id="PS50887">
    <property type="entry name" value="GGDEF"/>
    <property type="match status" value="1"/>
</dbReference>
<dbReference type="PANTHER" id="PTHR45138:SF9">
    <property type="entry name" value="DIGUANYLATE CYCLASE DGCM-RELATED"/>
    <property type="match status" value="1"/>
</dbReference>
<dbReference type="CDD" id="cd00156">
    <property type="entry name" value="REC"/>
    <property type="match status" value="1"/>
</dbReference>
<dbReference type="InterPro" id="IPR043128">
    <property type="entry name" value="Rev_trsase/Diguanyl_cyclase"/>
</dbReference>
<feature type="domain" description="GGDEF" evidence="3">
    <location>
        <begin position="180"/>
        <end position="317"/>
    </location>
</feature>
<evidence type="ECO:0000259" key="3">
    <source>
        <dbReference type="PROSITE" id="PS50887"/>
    </source>
</evidence>
<reference evidence="4" key="1">
    <citation type="submission" date="2019-12" db="EMBL/GenBank/DDBJ databases">
        <title>High-Quality draft genome sequences of three cyanobacteria isolated from the limestone walls of the Old Cathedral of Coimbra.</title>
        <authorList>
            <person name="Tiago I."/>
            <person name="Soares F."/>
            <person name="Portugal A."/>
        </authorList>
    </citation>
    <scope>NUCLEOTIDE SEQUENCE [LARGE SCALE GENOMIC DNA]</scope>
    <source>
        <strain evidence="4">C</strain>
    </source>
</reference>
<dbReference type="Pfam" id="PF00072">
    <property type="entry name" value="Response_reg"/>
    <property type="match status" value="1"/>
</dbReference>
<dbReference type="InterPro" id="IPR029787">
    <property type="entry name" value="Nucleotide_cyclase"/>
</dbReference>
<dbReference type="Gene3D" id="3.30.70.270">
    <property type="match status" value="1"/>
</dbReference>
<keyword evidence="5" id="KW-1185">Reference proteome</keyword>